<keyword evidence="2" id="KW-0053">Apoptosis</keyword>
<keyword evidence="3" id="KW-0378">Hydrolase</keyword>
<proteinExistence type="inferred from homology"/>
<dbReference type="InterPro" id="IPR011600">
    <property type="entry name" value="Pept_C14_caspase"/>
</dbReference>
<keyword evidence="3" id="KW-0645">Protease</keyword>
<evidence type="ECO:0000313" key="6">
    <source>
        <dbReference type="EMBL" id="SJL12641.1"/>
    </source>
</evidence>
<dbReference type="Gene3D" id="3.40.50.1460">
    <property type="match status" value="1"/>
</dbReference>
<dbReference type="PANTHER" id="PTHR48104:SF30">
    <property type="entry name" value="METACASPASE-1"/>
    <property type="match status" value="1"/>
</dbReference>
<dbReference type="InterPro" id="IPR050452">
    <property type="entry name" value="Metacaspase"/>
</dbReference>
<dbReference type="OMA" id="RASIGPM"/>
<dbReference type="InterPro" id="IPR029030">
    <property type="entry name" value="Caspase-like_dom_sf"/>
</dbReference>
<dbReference type="Proteomes" id="UP000219338">
    <property type="component" value="Unassembled WGS sequence"/>
</dbReference>
<evidence type="ECO:0000259" key="5">
    <source>
        <dbReference type="Pfam" id="PF00656"/>
    </source>
</evidence>
<dbReference type="Pfam" id="PF00656">
    <property type="entry name" value="Peptidase_C14"/>
    <property type="match status" value="1"/>
</dbReference>
<gene>
    <name evidence="6" type="ORF">ARMOST_16070</name>
</gene>
<name>A0A284RV59_ARMOS</name>
<dbReference type="AlphaFoldDB" id="A0A284RV59"/>
<evidence type="ECO:0000256" key="2">
    <source>
        <dbReference type="ARBA" id="ARBA00022703"/>
    </source>
</evidence>
<feature type="compositionally biased region" description="Polar residues" evidence="4">
    <location>
        <begin position="1"/>
        <end position="36"/>
    </location>
</feature>
<sequence>MSRTSKTAFPNNTSSADILTNETRTSVPDSPRQTALSPRAPVTETLSNVRQLDSHVQGHNSDLKVHEMKKGTSYYVDMVPNYEENKSSSSSEVLPTALPLNLGPKSKGHDHVDSSRFWVVLIGIDGYPYYPLHGGVSDAKSMEKYLIEDLGTSPTRANIFKTLYNLVDNPDIKRGDNIIVYFAGHGSRYAAEEYYRGRTPPGVSLASIRPIEALCPMDRTAMDSTGSPIPDISDREINALFTQISLTKGHTITLILDCCYSGTHTKSSADRAHRTVPPLPRASIGPMLEGAHQALMAFPQYLARCSVVALDWQPDTGSHVVLSACQEYQFAREVEEDTGFHGVFTSALVQVFRSGQSERGSTYVDIIRALPQWPHQTPVAGDHKEEPIWYHA</sequence>
<dbReference type="PANTHER" id="PTHR48104">
    <property type="entry name" value="METACASPASE-4"/>
    <property type="match status" value="1"/>
</dbReference>
<dbReference type="SUPFAM" id="SSF52129">
    <property type="entry name" value="Caspase-like"/>
    <property type="match status" value="1"/>
</dbReference>
<protein>
    <recommendedName>
        <fullName evidence="5">Peptidase C14 caspase domain-containing protein</fullName>
    </recommendedName>
</protein>
<evidence type="ECO:0000256" key="1">
    <source>
        <dbReference type="ARBA" id="ARBA00009005"/>
    </source>
</evidence>
<dbReference type="OrthoDB" id="10255174at2759"/>
<comment type="similarity">
    <text evidence="1">Belongs to the peptidase C14B family.</text>
</comment>
<dbReference type="STRING" id="47428.A0A284RV59"/>
<reference evidence="7" key="1">
    <citation type="journal article" date="2017" name="Nat. Ecol. Evol.">
        <title>Genome expansion and lineage-specific genetic innovations in the forest pathogenic fungi Armillaria.</title>
        <authorList>
            <person name="Sipos G."/>
            <person name="Prasanna A.N."/>
            <person name="Walter M.C."/>
            <person name="O'Connor E."/>
            <person name="Balint B."/>
            <person name="Krizsan K."/>
            <person name="Kiss B."/>
            <person name="Hess J."/>
            <person name="Varga T."/>
            <person name="Slot J."/>
            <person name="Riley R."/>
            <person name="Boka B."/>
            <person name="Rigling D."/>
            <person name="Barry K."/>
            <person name="Lee J."/>
            <person name="Mihaltcheva S."/>
            <person name="LaButti K."/>
            <person name="Lipzen A."/>
            <person name="Waldron R."/>
            <person name="Moloney N.M."/>
            <person name="Sperisen C."/>
            <person name="Kredics L."/>
            <person name="Vagvoelgyi C."/>
            <person name="Patrignani A."/>
            <person name="Fitzpatrick D."/>
            <person name="Nagy I."/>
            <person name="Doyle S."/>
            <person name="Anderson J.B."/>
            <person name="Grigoriev I.V."/>
            <person name="Gueldener U."/>
            <person name="Muensterkoetter M."/>
            <person name="Nagy L.G."/>
        </authorList>
    </citation>
    <scope>NUCLEOTIDE SEQUENCE [LARGE SCALE GENOMIC DNA]</scope>
    <source>
        <strain evidence="7">C18/9</strain>
    </source>
</reference>
<evidence type="ECO:0000313" key="7">
    <source>
        <dbReference type="Proteomes" id="UP000219338"/>
    </source>
</evidence>
<dbReference type="EMBL" id="FUEG01000017">
    <property type="protein sequence ID" value="SJL12641.1"/>
    <property type="molecule type" value="Genomic_DNA"/>
</dbReference>
<dbReference type="GO" id="GO:0006915">
    <property type="term" value="P:apoptotic process"/>
    <property type="evidence" value="ECO:0007669"/>
    <property type="project" value="UniProtKB-KW"/>
</dbReference>
<keyword evidence="3" id="KW-0788">Thiol protease</keyword>
<evidence type="ECO:0000256" key="3">
    <source>
        <dbReference type="ARBA" id="ARBA00022807"/>
    </source>
</evidence>
<accession>A0A284RV59</accession>
<dbReference type="GO" id="GO:0005737">
    <property type="term" value="C:cytoplasm"/>
    <property type="evidence" value="ECO:0007669"/>
    <property type="project" value="TreeGrafter"/>
</dbReference>
<feature type="region of interest" description="Disordered" evidence="4">
    <location>
        <begin position="1"/>
        <end position="40"/>
    </location>
</feature>
<dbReference type="GO" id="GO:0004197">
    <property type="term" value="F:cysteine-type endopeptidase activity"/>
    <property type="evidence" value="ECO:0007669"/>
    <property type="project" value="InterPro"/>
</dbReference>
<keyword evidence="7" id="KW-1185">Reference proteome</keyword>
<feature type="domain" description="Peptidase C14 caspase" evidence="5">
    <location>
        <begin position="118"/>
        <end position="365"/>
    </location>
</feature>
<organism evidence="6 7">
    <name type="scientific">Armillaria ostoyae</name>
    <name type="common">Armillaria root rot fungus</name>
    <dbReference type="NCBI Taxonomy" id="47428"/>
    <lineage>
        <taxon>Eukaryota</taxon>
        <taxon>Fungi</taxon>
        <taxon>Dikarya</taxon>
        <taxon>Basidiomycota</taxon>
        <taxon>Agaricomycotina</taxon>
        <taxon>Agaricomycetes</taxon>
        <taxon>Agaricomycetidae</taxon>
        <taxon>Agaricales</taxon>
        <taxon>Marasmiineae</taxon>
        <taxon>Physalacriaceae</taxon>
        <taxon>Armillaria</taxon>
    </lineage>
</organism>
<dbReference type="GO" id="GO:0006508">
    <property type="term" value="P:proteolysis"/>
    <property type="evidence" value="ECO:0007669"/>
    <property type="project" value="InterPro"/>
</dbReference>
<evidence type="ECO:0000256" key="4">
    <source>
        <dbReference type="SAM" id="MobiDB-lite"/>
    </source>
</evidence>